<dbReference type="RefSeq" id="WP_039630643.1">
    <property type="nucleotide sequence ID" value="NZ_AYSO01000013.1"/>
</dbReference>
<proteinExistence type="predicted"/>
<dbReference type="AlphaFoldDB" id="A0A0C1U884"/>
<dbReference type="PANTHER" id="PTHR34547">
    <property type="entry name" value="YACP-LIKE NYN DOMAIN PROTEIN"/>
    <property type="match status" value="1"/>
</dbReference>
<reference evidence="1 2" key="1">
    <citation type="journal article" date="2015" name="Infect. Genet. Evol.">
        <title>Genomic sequences of six botulinum neurotoxin-producing strains representing three clostridial species illustrate the mobility and diversity of botulinum neurotoxin genes.</title>
        <authorList>
            <person name="Smith T.J."/>
            <person name="Hill K.K."/>
            <person name="Xie G."/>
            <person name="Foley B.T."/>
            <person name="Williamson C.H."/>
            <person name="Foster J.T."/>
            <person name="Johnson S.L."/>
            <person name="Chertkov O."/>
            <person name="Teshima H."/>
            <person name="Gibbons H.S."/>
            <person name="Johnsky L.A."/>
            <person name="Karavis M.A."/>
            <person name="Smith L.A."/>
        </authorList>
    </citation>
    <scope>NUCLEOTIDE SEQUENCE [LARGE SCALE GENOMIC DNA]</scope>
    <source>
        <strain evidence="1 2">CDC 2741</strain>
    </source>
</reference>
<evidence type="ECO:0000313" key="2">
    <source>
        <dbReference type="Proteomes" id="UP000031366"/>
    </source>
</evidence>
<accession>A0A0C1U884</accession>
<dbReference type="EMBL" id="AYSO01000013">
    <property type="protein sequence ID" value="KIE47953.1"/>
    <property type="molecule type" value="Genomic_DNA"/>
</dbReference>
<evidence type="ECO:0000313" key="1">
    <source>
        <dbReference type="EMBL" id="KIE47953.1"/>
    </source>
</evidence>
<keyword evidence="2" id="KW-1185">Reference proteome</keyword>
<dbReference type="Proteomes" id="UP000031366">
    <property type="component" value="Unassembled WGS sequence"/>
</dbReference>
<dbReference type="CDD" id="cd10912">
    <property type="entry name" value="PIN_YacP-like"/>
    <property type="match status" value="1"/>
</dbReference>
<dbReference type="STRING" id="29341.RSJ17_03545"/>
<gene>
    <name evidence="1" type="ORF">U732_3497</name>
</gene>
<sequence length="169" mass="19717">MRKIFIDGYNVINSWPELRVIKDYSYESARTKLIDIMINYSSFKGYNIIIVFDAHMVKGSLQKKERIGNITVVFTKEGETADLYIEKTVNNIGRASEVYVVTSDAIEQQVTFQRGANRVSSLEFYHTVMEANKKISKKYEKTYSQDRNLFEDMIDSEIAEKLEKIRRSK</sequence>
<dbReference type="Pfam" id="PF05991">
    <property type="entry name" value="NYN_YacP"/>
    <property type="match status" value="1"/>
</dbReference>
<name>A0A0C1U884_9CLOT</name>
<organism evidence="1 2">
    <name type="scientific">Clostridium argentinense CDC 2741</name>
    <dbReference type="NCBI Taxonomy" id="1418104"/>
    <lineage>
        <taxon>Bacteria</taxon>
        <taxon>Bacillati</taxon>
        <taxon>Bacillota</taxon>
        <taxon>Clostridia</taxon>
        <taxon>Eubacteriales</taxon>
        <taxon>Clostridiaceae</taxon>
        <taxon>Clostridium</taxon>
    </lineage>
</organism>
<comment type="caution">
    <text evidence="1">The sequence shown here is derived from an EMBL/GenBank/DDBJ whole genome shotgun (WGS) entry which is preliminary data.</text>
</comment>
<dbReference type="OrthoDB" id="9792160at2"/>
<protein>
    <submittedName>
        <fullName evidence="1">YacP-like NYN domain protein</fullName>
    </submittedName>
</protein>
<dbReference type="PANTHER" id="PTHR34547:SF1">
    <property type="entry name" value="YACP-LIKE NYN DOMAIN PROTEIN"/>
    <property type="match status" value="1"/>
</dbReference>
<dbReference type="InterPro" id="IPR010298">
    <property type="entry name" value="YacP-like"/>
</dbReference>